<evidence type="ECO:0000256" key="1">
    <source>
        <dbReference type="ARBA" id="ARBA00009437"/>
    </source>
</evidence>
<dbReference type="Pfam" id="PF03466">
    <property type="entry name" value="LysR_substrate"/>
    <property type="match status" value="1"/>
</dbReference>
<dbReference type="OrthoDB" id="8587114at2"/>
<evidence type="ECO:0000256" key="3">
    <source>
        <dbReference type="ARBA" id="ARBA00023125"/>
    </source>
</evidence>
<feature type="domain" description="HTH lysR-type" evidence="6">
    <location>
        <begin position="1"/>
        <end position="58"/>
    </location>
</feature>
<dbReference type="Gene3D" id="3.40.190.290">
    <property type="match status" value="1"/>
</dbReference>
<dbReference type="SUPFAM" id="SSF53850">
    <property type="entry name" value="Periplasmic binding protein-like II"/>
    <property type="match status" value="1"/>
</dbReference>
<dbReference type="InterPro" id="IPR005119">
    <property type="entry name" value="LysR_subst-bd"/>
</dbReference>
<dbReference type="Gene3D" id="1.10.10.10">
    <property type="entry name" value="Winged helix-like DNA-binding domain superfamily/Winged helix DNA-binding domain"/>
    <property type="match status" value="1"/>
</dbReference>
<dbReference type="Pfam" id="PF00126">
    <property type="entry name" value="HTH_1"/>
    <property type="match status" value="1"/>
</dbReference>
<dbReference type="InterPro" id="IPR036390">
    <property type="entry name" value="WH_DNA-bd_sf"/>
</dbReference>
<dbReference type="RefSeq" id="WP_133591269.1">
    <property type="nucleotide sequence ID" value="NZ_SNVV01000008.1"/>
</dbReference>
<dbReference type="GO" id="GO:0003677">
    <property type="term" value="F:DNA binding"/>
    <property type="evidence" value="ECO:0007669"/>
    <property type="project" value="UniProtKB-KW"/>
</dbReference>
<accession>A0A4R6DZM0</accession>
<gene>
    <name evidence="7" type="ORF">C7389_10888</name>
</gene>
<protein>
    <submittedName>
        <fullName evidence="7">LysR family transcriptional regulator</fullName>
    </submittedName>
</protein>
<dbReference type="PANTHER" id="PTHR30293">
    <property type="entry name" value="TRANSCRIPTIONAL REGULATORY PROTEIN NAC-RELATED"/>
    <property type="match status" value="1"/>
</dbReference>
<dbReference type="PANTHER" id="PTHR30293:SF0">
    <property type="entry name" value="NITROGEN ASSIMILATION REGULATORY PROTEIN NAC"/>
    <property type="match status" value="1"/>
</dbReference>
<keyword evidence="3" id="KW-0238">DNA-binding</keyword>
<dbReference type="EMBL" id="SNVV01000008">
    <property type="protein sequence ID" value="TDN50845.1"/>
    <property type="molecule type" value="Genomic_DNA"/>
</dbReference>
<dbReference type="Proteomes" id="UP000295129">
    <property type="component" value="Unassembled WGS sequence"/>
</dbReference>
<name>A0A4R6DZM0_9RHOO</name>
<proteinExistence type="inferred from homology"/>
<evidence type="ECO:0000259" key="6">
    <source>
        <dbReference type="PROSITE" id="PS50931"/>
    </source>
</evidence>
<dbReference type="SUPFAM" id="SSF46785">
    <property type="entry name" value="Winged helix' DNA-binding domain"/>
    <property type="match status" value="1"/>
</dbReference>
<evidence type="ECO:0000256" key="4">
    <source>
        <dbReference type="ARBA" id="ARBA00023159"/>
    </source>
</evidence>
<dbReference type="PROSITE" id="PS50931">
    <property type="entry name" value="HTH_LYSR"/>
    <property type="match status" value="1"/>
</dbReference>
<evidence type="ECO:0000256" key="5">
    <source>
        <dbReference type="ARBA" id="ARBA00023163"/>
    </source>
</evidence>
<dbReference type="AlphaFoldDB" id="A0A4R6DZM0"/>
<keyword evidence="8" id="KW-1185">Reference proteome</keyword>
<evidence type="ECO:0000256" key="2">
    <source>
        <dbReference type="ARBA" id="ARBA00023015"/>
    </source>
</evidence>
<dbReference type="GO" id="GO:0003700">
    <property type="term" value="F:DNA-binding transcription factor activity"/>
    <property type="evidence" value="ECO:0007669"/>
    <property type="project" value="InterPro"/>
</dbReference>
<keyword evidence="2" id="KW-0805">Transcription regulation</keyword>
<organism evidence="7 8">
    <name type="scientific">Azoarcus indigens</name>
    <dbReference type="NCBI Taxonomy" id="29545"/>
    <lineage>
        <taxon>Bacteria</taxon>
        <taxon>Pseudomonadati</taxon>
        <taxon>Pseudomonadota</taxon>
        <taxon>Betaproteobacteria</taxon>
        <taxon>Rhodocyclales</taxon>
        <taxon>Zoogloeaceae</taxon>
        <taxon>Azoarcus</taxon>
    </lineage>
</organism>
<evidence type="ECO:0000313" key="7">
    <source>
        <dbReference type="EMBL" id="TDN50845.1"/>
    </source>
</evidence>
<keyword evidence="5" id="KW-0804">Transcription</keyword>
<dbReference type="GO" id="GO:2000142">
    <property type="term" value="P:regulation of DNA-templated transcription initiation"/>
    <property type="evidence" value="ECO:0007669"/>
    <property type="project" value="TreeGrafter"/>
</dbReference>
<dbReference type="PRINTS" id="PR00039">
    <property type="entry name" value="HTHLYSR"/>
</dbReference>
<reference evidence="7 8" key="1">
    <citation type="submission" date="2019-03" db="EMBL/GenBank/DDBJ databases">
        <title>Genomic Encyclopedia of Type Strains, Phase IV (KMG-IV): sequencing the most valuable type-strain genomes for metagenomic binning, comparative biology and taxonomic classification.</title>
        <authorList>
            <person name="Goeker M."/>
        </authorList>
    </citation>
    <scope>NUCLEOTIDE SEQUENCE [LARGE SCALE GENOMIC DNA]</scope>
    <source>
        <strain evidence="7 8">DSM 12121</strain>
    </source>
</reference>
<dbReference type="InterPro" id="IPR000847">
    <property type="entry name" value="LysR_HTH_N"/>
</dbReference>
<comment type="caution">
    <text evidence="7">The sequence shown here is derived from an EMBL/GenBank/DDBJ whole genome shotgun (WGS) entry which is preliminary data.</text>
</comment>
<dbReference type="InterPro" id="IPR036388">
    <property type="entry name" value="WH-like_DNA-bd_sf"/>
</dbReference>
<comment type="similarity">
    <text evidence="1">Belongs to the LysR transcriptional regulatory family.</text>
</comment>
<sequence length="319" mass="33983">MDLKQLEYFVRVAELGSFTRASIALDIAQPALSRQVRLLEVELRQSLLIRNGRGVTTTEAGKLLLEHGRGVLHQIERAKEELARVRGTLSGRVALGLPPSLSKVLTVPLTREFRARLPEASLSITEGLSTTMQESLVSGRLDIAVLYNAVASPDVDLIPLLEEELFLIERKSNAGPQPVILKEIAARELVIPSRPHAMRMLIESELANIGCRPRIALEIDSVAAILDLVADGAGSAVLTMNAVTASGNADAFDVHPIVSPTVRSKLMLAISSRRPATLTQQAMLELIAETASGLVAGATPAGIAAAAGPAPRRTVPKSS</sequence>
<keyword evidence="4" id="KW-0010">Activator</keyword>
<dbReference type="FunFam" id="1.10.10.10:FF:000001">
    <property type="entry name" value="LysR family transcriptional regulator"/>
    <property type="match status" value="1"/>
</dbReference>
<evidence type="ECO:0000313" key="8">
    <source>
        <dbReference type="Proteomes" id="UP000295129"/>
    </source>
</evidence>